<proteinExistence type="predicted"/>
<dbReference type="AlphaFoldDB" id="A0A178IN58"/>
<evidence type="ECO:0000313" key="2">
    <source>
        <dbReference type="EMBL" id="OAM91332.1"/>
    </source>
</evidence>
<keyword evidence="1" id="KW-1133">Transmembrane helix</keyword>
<dbReference type="Proteomes" id="UP000078486">
    <property type="component" value="Unassembled WGS sequence"/>
</dbReference>
<gene>
    <name evidence="2" type="ORF">AW736_03740</name>
</gene>
<keyword evidence="1" id="KW-0812">Transmembrane</keyword>
<dbReference type="STRING" id="1184151.AW736_03740"/>
<dbReference type="EMBL" id="LRRQ01000030">
    <property type="protein sequence ID" value="OAM91332.1"/>
    <property type="molecule type" value="Genomic_DNA"/>
</dbReference>
<organism evidence="2 3">
    <name type="scientific">Termitidicoccus mucosus</name>
    <dbReference type="NCBI Taxonomy" id="1184151"/>
    <lineage>
        <taxon>Bacteria</taxon>
        <taxon>Pseudomonadati</taxon>
        <taxon>Verrucomicrobiota</taxon>
        <taxon>Opitutia</taxon>
        <taxon>Opitutales</taxon>
        <taxon>Opitutaceae</taxon>
        <taxon>Termitidicoccus</taxon>
    </lineage>
</organism>
<evidence type="ECO:0000313" key="3">
    <source>
        <dbReference type="Proteomes" id="UP000078486"/>
    </source>
</evidence>
<comment type="caution">
    <text evidence="2">The sequence shown here is derived from an EMBL/GenBank/DDBJ whole genome shotgun (WGS) entry which is preliminary data.</text>
</comment>
<reference evidence="2 3" key="1">
    <citation type="submission" date="2016-01" db="EMBL/GenBank/DDBJ databases">
        <title>High potential of lignocellulose degradation of a new Verrucomicrobia species.</title>
        <authorList>
            <person name="Wang Y."/>
            <person name="Shi Y."/>
            <person name="Qiu Z."/>
            <person name="Liu S."/>
            <person name="Yang H."/>
        </authorList>
    </citation>
    <scope>NUCLEOTIDE SEQUENCE [LARGE SCALE GENOMIC DNA]</scope>
    <source>
        <strain evidence="2 3">TSB47</strain>
    </source>
</reference>
<dbReference type="RefSeq" id="WP_334319047.1">
    <property type="nucleotide sequence ID" value="NZ_CP109796.1"/>
</dbReference>
<name>A0A178IN58_9BACT</name>
<protein>
    <submittedName>
        <fullName evidence="2">Uncharacterized protein</fullName>
    </submittedName>
</protein>
<feature type="transmembrane region" description="Helical" evidence="1">
    <location>
        <begin position="59"/>
        <end position="80"/>
    </location>
</feature>
<keyword evidence="3" id="KW-1185">Reference proteome</keyword>
<accession>A0A178IN58</accession>
<sequence>MKTDSDLSELLRVWKVEPTPAPGFQRAVWSRIERQKARHSRGVFSILREWFVVKLPQPLHAATVIALFLLSGLGLANLAASRIERLEAVALKERYLTSIDPLAKAGEELRRP</sequence>
<keyword evidence="1" id="KW-0472">Membrane</keyword>
<evidence type="ECO:0000256" key="1">
    <source>
        <dbReference type="SAM" id="Phobius"/>
    </source>
</evidence>